<dbReference type="InterPro" id="IPR025945">
    <property type="entry name" value="DHHW"/>
</dbReference>
<evidence type="ECO:0000313" key="2">
    <source>
        <dbReference type="EMBL" id="MBP0725674.1"/>
    </source>
</evidence>
<organism evidence="2 3">
    <name type="scientific">Gottfriedia endophytica</name>
    <dbReference type="NCBI Taxonomy" id="2820819"/>
    <lineage>
        <taxon>Bacteria</taxon>
        <taxon>Bacillati</taxon>
        <taxon>Bacillota</taxon>
        <taxon>Bacilli</taxon>
        <taxon>Bacillales</taxon>
        <taxon>Bacillaceae</taxon>
        <taxon>Gottfriedia</taxon>
    </lineage>
</organism>
<evidence type="ECO:0000256" key="1">
    <source>
        <dbReference type="SAM" id="Phobius"/>
    </source>
</evidence>
<sequence>MKKGRLQDIILIVLFMGILIGIGILEWVRHDMHFSTIENRALAQEPKATTESIISGKYTKQFEQYFNDQIPGRQKMIEANATVNKDLLKQNVVRNVYVGDDCYLLTPIPKEPKKVAQKIADHINKFASDAKKLGATTYFALAPNKPTTMEGKFPSYYPSYGNYNTNQLLSLINSDAHPIDLRIALKPHLNESHLYFYTDHHWKAKAAFYSYQSVINTINKNTGTNRKVLGTNDFTWKEEGLPFYGSDARETTESYATKSDTITVATPKFKEKTISISYNGTKKNSFYFDNYLTNSSIYVNRYLAYVGGDYPEIKVVNPNVKSGNLLILKDSYANAALQFFARNFHKTYQVDLRHFNKMKITDYIKQNHIDTVILLNNVNSIYVTPALTNYDHPGQGDNQ</sequence>
<dbReference type="AlphaFoldDB" id="A0A940SK64"/>
<dbReference type="EMBL" id="JAGIYQ010000006">
    <property type="protein sequence ID" value="MBP0725674.1"/>
    <property type="molecule type" value="Genomic_DNA"/>
</dbReference>
<feature type="transmembrane region" description="Helical" evidence="1">
    <location>
        <begin position="9"/>
        <end position="28"/>
    </location>
</feature>
<dbReference type="RefSeq" id="WP_209405488.1">
    <property type="nucleotide sequence ID" value="NZ_JAGIYQ010000006.1"/>
</dbReference>
<proteinExistence type="predicted"/>
<dbReference type="Proteomes" id="UP000682134">
    <property type="component" value="Unassembled WGS sequence"/>
</dbReference>
<keyword evidence="1" id="KW-1133">Transmembrane helix</keyword>
<evidence type="ECO:0000313" key="3">
    <source>
        <dbReference type="Proteomes" id="UP000682134"/>
    </source>
</evidence>
<keyword evidence="3" id="KW-1185">Reference proteome</keyword>
<name>A0A940SK64_9BACI</name>
<keyword evidence="1" id="KW-0472">Membrane</keyword>
<dbReference type="Pfam" id="PF14286">
    <property type="entry name" value="DHHW"/>
    <property type="match status" value="1"/>
</dbReference>
<keyword evidence="1" id="KW-0812">Transmembrane</keyword>
<reference evidence="2" key="1">
    <citation type="submission" date="2021-04" db="EMBL/GenBank/DDBJ databases">
        <title>Genome seq and assembly of Bacillus sp.</title>
        <authorList>
            <person name="Chhetri G."/>
        </authorList>
    </citation>
    <scope>NUCLEOTIDE SEQUENCE</scope>
    <source>
        <strain evidence="2">RG28</strain>
    </source>
</reference>
<comment type="caution">
    <text evidence="2">The sequence shown here is derived from an EMBL/GenBank/DDBJ whole genome shotgun (WGS) entry which is preliminary data.</text>
</comment>
<gene>
    <name evidence="2" type="ORF">J5Y03_10875</name>
</gene>
<evidence type="ECO:0008006" key="4">
    <source>
        <dbReference type="Google" id="ProtNLM"/>
    </source>
</evidence>
<accession>A0A940SK64</accession>
<protein>
    <recommendedName>
        <fullName evidence="4">AlgX/AlgJ SGNH hydrolase-like domain-containing protein</fullName>
    </recommendedName>
</protein>